<proteinExistence type="predicted"/>
<dbReference type="AlphaFoldDB" id="A0A848MIA2"/>
<accession>A0A848MIA2</accession>
<dbReference type="RefSeq" id="WP_169402569.1">
    <property type="nucleotide sequence ID" value="NZ_JAADJU010000004.1"/>
</dbReference>
<evidence type="ECO:0000313" key="3">
    <source>
        <dbReference type="Proteomes" id="UP000585363"/>
    </source>
</evidence>
<dbReference type="Proteomes" id="UP000585363">
    <property type="component" value="Unassembled WGS sequence"/>
</dbReference>
<evidence type="ECO:0000313" key="2">
    <source>
        <dbReference type="EMBL" id="NMP26861.1"/>
    </source>
</evidence>
<gene>
    <name evidence="2" type="ORF">GW590_08290</name>
</gene>
<organism evidence="2 3">
    <name type="scientific">Rouxiella aceris</name>
    <dbReference type="NCBI Taxonomy" id="2703884"/>
    <lineage>
        <taxon>Bacteria</taxon>
        <taxon>Pseudomonadati</taxon>
        <taxon>Pseudomonadota</taxon>
        <taxon>Gammaproteobacteria</taxon>
        <taxon>Enterobacterales</taxon>
        <taxon>Yersiniaceae</taxon>
        <taxon>Rouxiella</taxon>
    </lineage>
</organism>
<reference evidence="2 3" key="2">
    <citation type="submission" date="2020-06" db="EMBL/GenBank/DDBJ databases">
        <title>Polyphasic characterization of a Rahnella strain isolated from tree sap.</title>
        <authorList>
            <person name="Kim I.S."/>
        </authorList>
    </citation>
    <scope>NUCLEOTIDE SEQUENCE [LARGE SCALE GENOMIC DNA]</scope>
    <source>
        <strain evidence="2 3">SAP-1</strain>
    </source>
</reference>
<name>A0A848MIA2_9GAMM</name>
<sequence length="119" mass="14112">MRIIDLDRDNTSYEPGVADRYLKLDGQPDPEWIEHFERAHANFFSMSKRRAQVRGDCIVVSCVLDEIQNQIIELNTQCERATEEWQARKDREKQQKEDNDRKIEAQKIKANQIFGNLKF</sequence>
<keyword evidence="3" id="KW-1185">Reference proteome</keyword>
<reference evidence="2 3" key="1">
    <citation type="submission" date="2020-01" db="EMBL/GenBank/DDBJ databases">
        <authorList>
            <person name="Lee S.D."/>
        </authorList>
    </citation>
    <scope>NUCLEOTIDE SEQUENCE [LARGE SCALE GENOMIC DNA]</scope>
    <source>
        <strain evidence="2 3">SAP-1</strain>
    </source>
</reference>
<comment type="caution">
    <text evidence="2">The sequence shown here is derived from an EMBL/GenBank/DDBJ whole genome shotgun (WGS) entry which is preliminary data.</text>
</comment>
<evidence type="ECO:0000256" key="1">
    <source>
        <dbReference type="SAM" id="MobiDB-lite"/>
    </source>
</evidence>
<dbReference type="EMBL" id="JAADJU010000004">
    <property type="protein sequence ID" value="NMP26861.1"/>
    <property type="molecule type" value="Genomic_DNA"/>
</dbReference>
<protein>
    <submittedName>
        <fullName evidence="2">Uncharacterized protein</fullName>
    </submittedName>
</protein>
<feature type="region of interest" description="Disordered" evidence="1">
    <location>
        <begin position="84"/>
        <end position="104"/>
    </location>
</feature>